<gene>
    <name evidence="6" type="ORF">D3273_07070</name>
</gene>
<evidence type="ECO:0000256" key="3">
    <source>
        <dbReference type="ARBA" id="ARBA00022741"/>
    </source>
</evidence>
<keyword evidence="3" id="KW-0547">Nucleotide-binding</keyword>
<dbReference type="GO" id="GO:0016887">
    <property type="term" value="F:ATP hydrolysis activity"/>
    <property type="evidence" value="ECO:0007669"/>
    <property type="project" value="InterPro"/>
</dbReference>
<dbReference type="Pfam" id="PF00005">
    <property type="entry name" value="ABC_tran"/>
    <property type="match status" value="1"/>
</dbReference>
<dbReference type="PANTHER" id="PTHR42781">
    <property type="entry name" value="SPERMIDINE/PUTRESCINE IMPORT ATP-BINDING PROTEIN POTA"/>
    <property type="match status" value="1"/>
</dbReference>
<comment type="caution">
    <text evidence="6">The sequence shown here is derived from an EMBL/GenBank/DDBJ whole genome shotgun (WGS) entry which is preliminary data.</text>
</comment>
<dbReference type="SUPFAM" id="SSF50331">
    <property type="entry name" value="MOP-like"/>
    <property type="match status" value="1"/>
</dbReference>
<dbReference type="Gene3D" id="3.40.50.300">
    <property type="entry name" value="P-loop containing nucleotide triphosphate hydrolases"/>
    <property type="match status" value="1"/>
</dbReference>
<dbReference type="RefSeq" id="WP_129224902.1">
    <property type="nucleotide sequence ID" value="NZ_QYBB01000005.1"/>
</dbReference>
<dbReference type="InterPro" id="IPR050093">
    <property type="entry name" value="ABC_SmlMolc_Importer"/>
</dbReference>
<reference evidence="6 7" key="2">
    <citation type="submission" date="2019-02" db="EMBL/GenBank/DDBJ databases">
        <title>'Lichenibacterium ramalinii' gen. nov. sp. nov., 'Lichenibacterium minor' gen. nov. sp. nov.</title>
        <authorList>
            <person name="Pankratov T."/>
        </authorList>
    </citation>
    <scope>NUCLEOTIDE SEQUENCE [LARGE SCALE GENOMIC DNA]</scope>
    <source>
        <strain evidence="6 7">RmlP026</strain>
    </source>
</reference>
<evidence type="ECO:0000256" key="2">
    <source>
        <dbReference type="ARBA" id="ARBA00022448"/>
    </source>
</evidence>
<dbReference type="SUPFAM" id="SSF52540">
    <property type="entry name" value="P-loop containing nucleoside triphosphate hydrolases"/>
    <property type="match status" value="1"/>
</dbReference>
<dbReference type="InterPro" id="IPR027417">
    <property type="entry name" value="P-loop_NTPase"/>
</dbReference>
<dbReference type="SMART" id="SM00382">
    <property type="entry name" value="AAA"/>
    <property type="match status" value="1"/>
</dbReference>
<dbReference type="InterPro" id="IPR008995">
    <property type="entry name" value="Mo/tungstate-bd_C_term_dom"/>
</dbReference>
<keyword evidence="4 6" id="KW-0067">ATP-binding</keyword>
<dbReference type="PROSITE" id="PS00211">
    <property type="entry name" value="ABC_TRANSPORTER_1"/>
    <property type="match status" value="1"/>
</dbReference>
<evidence type="ECO:0000256" key="4">
    <source>
        <dbReference type="ARBA" id="ARBA00022840"/>
    </source>
</evidence>
<evidence type="ECO:0000256" key="1">
    <source>
        <dbReference type="ARBA" id="ARBA00005417"/>
    </source>
</evidence>
<organism evidence="6 7">
    <name type="scientific">Lichenibacterium minor</name>
    <dbReference type="NCBI Taxonomy" id="2316528"/>
    <lineage>
        <taxon>Bacteria</taxon>
        <taxon>Pseudomonadati</taxon>
        <taxon>Pseudomonadota</taxon>
        <taxon>Alphaproteobacteria</taxon>
        <taxon>Hyphomicrobiales</taxon>
        <taxon>Lichenihabitantaceae</taxon>
        <taxon>Lichenibacterium</taxon>
    </lineage>
</organism>
<protein>
    <submittedName>
        <fullName evidence="6">ATP-binding cassette domain-containing protein</fullName>
    </submittedName>
</protein>
<dbReference type="AlphaFoldDB" id="A0A4Q2UDB7"/>
<keyword evidence="7" id="KW-1185">Reference proteome</keyword>
<evidence type="ECO:0000259" key="5">
    <source>
        <dbReference type="PROSITE" id="PS50893"/>
    </source>
</evidence>
<evidence type="ECO:0000313" key="7">
    <source>
        <dbReference type="Proteomes" id="UP000290759"/>
    </source>
</evidence>
<dbReference type="GO" id="GO:0015697">
    <property type="term" value="P:quaternary ammonium group transport"/>
    <property type="evidence" value="ECO:0007669"/>
    <property type="project" value="UniProtKB-ARBA"/>
</dbReference>
<dbReference type="FunFam" id="3.40.50.300:FF:000425">
    <property type="entry name" value="Probable ABC transporter, ATP-binding subunit"/>
    <property type="match status" value="1"/>
</dbReference>
<dbReference type="PANTHER" id="PTHR42781:SF4">
    <property type="entry name" value="SPERMIDINE_PUTRESCINE IMPORT ATP-BINDING PROTEIN POTA"/>
    <property type="match status" value="1"/>
</dbReference>
<accession>A0A4Q2UDB7</accession>
<proteinExistence type="inferred from homology"/>
<dbReference type="InterPro" id="IPR003593">
    <property type="entry name" value="AAA+_ATPase"/>
</dbReference>
<dbReference type="GO" id="GO:0005524">
    <property type="term" value="F:ATP binding"/>
    <property type="evidence" value="ECO:0007669"/>
    <property type="project" value="UniProtKB-KW"/>
</dbReference>
<dbReference type="OrthoDB" id="9802264at2"/>
<dbReference type="Proteomes" id="UP000290759">
    <property type="component" value="Unassembled WGS sequence"/>
</dbReference>
<reference evidence="6 7" key="1">
    <citation type="submission" date="2018-12" db="EMBL/GenBank/DDBJ databases">
        <authorList>
            <person name="Grouzdev D.S."/>
            <person name="Krutkina M.S."/>
        </authorList>
    </citation>
    <scope>NUCLEOTIDE SEQUENCE [LARGE SCALE GENOMIC DNA]</scope>
    <source>
        <strain evidence="6 7">RmlP026</strain>
    </source>
</reference>
<sequence length="366" mass="38459">MTWRAPGGIEAGAAGQPRGGGVGIAVRGLVKSYGAGAALKGVSLDVERGELLALLGPSGSGKTTLLRVIAGLEAFDEGSVAFDGASTAGLSVGERGVGFVFQHYALFRHMTVLDNVAYGLRVRPRRTRPAAAEIRRRSLALLDLVQLGGLERRYPAQLSGGQRQRVALARALAIEPRVLLLDEPFGALDARVRKDLRRWLREIHERTGQTTVFVTHDQDEAMELADRVAILDAGRIEQVGRPADIYAAPRTAFVASFVGDPTALGVTVAAGRVRLGGFDVGAAPAGVPDGPARQFLRPGDAALVPAGGGVPARVEALLWASRGVRAEVSVAGSARRIEVDCPDPAGLRAGDAVGLRFDHLRVYPLG</sequence>
<name>A0A4Q2UDB7_9HYPH</name>
<dbReference type="InterPro" id="IPR017871">
    <property type="entry name" value="ABC_transporter-like_CS"/>
</dbReference>
<dbReference type="PROSITE" id="PS50893">
    <property type="entry name" value="ABC_TRANSPORTER_2"/>
    <property type="match status" value="1"/>
</dbReference>
<keyword evidence="2" id="KW-0813">Transport</keyword>
<comment type="similarity">
    <text evidence="1">Belongs to the ABC transporter superfamily.</text>
</comment>
<feature type="domain" description="ABC transporter" evidence="5">
    <location>
        <begin position="24"/>
        <end position="258"/>
    </location>
</feature>
<evidence type="ECO:0000313" key="6">
    <source>
        <dbReference type="EMBL" id="RYC32835.1"/>
    </source>
</evidence>
<dbReference type="EMBL" id="QYBB01000005">
    <property type="protein sequence ID" value="RYC32835.1"/>
    <property type="molecule type" value="Genomic_DNA"/>
</dbReference>
<dbReference type="InterPro" id="IPR003439">
    <property type="entry name" value="ABC_transporter-like_ATP-bd"/>
</dbReference>